<gene>
    <name evidence="1" type="ORF">NCTC10616_01501</name>
</gene>
<dbReference type="RefSeq" id="WP_003710851.1">
    <property type="nucleotide sequence ID" value="NZ_LR590477.1"/>
</dbReference>
<protein>
    <submittedName>
        <fullName evidence="1">Type I restriction-modification system, M subunit</fullName>
    </submittedName>
</protein>
<dbReference type="AlphaFoldDB" id="A0A378VLP8"/>
<reference evidence="1 2" key="1">
    <citation type="submission" date="2018-06" db="EMBL/GenBank/DDBJ databases">
        <authorList>
            <consortium name="Pathogen Informatics"/>
            <person name="Doyle S."/>
        </authorList>
    </citation>
    <scope>NUCLEOTIDE SEQUENCE [LARGE SCALE GENOMIC DNA]</scope>
    <source>
        <strain evidence="1 2">NCTC10616</strain>
    </source>
</reference>
<organism evidence="1 2">
    <name type="scientific">Neisseria lactamica</name>
    <dbReference type="NCBI Taxonomy" id="486"/>
    <lineage>
        <taxon>Bacteria</taxon>
        <taxon>Pseudomonadati</taxon>
        <taxon>Pseudomonadota</taxon>
        <taxon>Betaproteobacteria</taxon>
        <taxon>Neisseriales</taxon>
        <taxon>Neisseriaceae</taxon>
        <taxon>Neisseria</taxon>
    </lineage>
</organism>
<dbReference type="Proteomes" id="UP000254193">
    <property type="component" value="Unassembled WGS sequence"/>
</dbReference>
<sequence>MPSEAFRRHFYQMQNTLLRTICRHSREGGNLDLSVQKFIGLTAFHFTFHPEKRKKYRLKAAAAVCAAGCDAAFRMSVWAEA</sequence>
<name>A0A378VLP8_NEILA</name>
<proteinExistence type="predicted"/>
<evidence type="ECO:0000313" key="2">
    <source>
        <dbReference type="Proteomes" id="UP000254193"/>
    </source>
</evidence>
<evidence type="ECO:0000313" key="1">
    <source>
        <dbReference type="EMBL" id="SUA17806.1"/>
    </source>
</evidence>
<keyword evidence="2" id="KW-1185">Reference proteome</keyword>
<accession>A0A378VLP8</accession>
<dbReference type="EMBL" id="UGRO01000002">
    <property type="protein sequence ID" value="SUA17806.1"/>
    <property type="molecule type" value="Genomic_DNA"/>
</dbReference>